<keyword evidence="6" id="KW-1185">Reference proteome</keyword>
<feature type="domain" description="Dehydrogenase E1 component" evidence="4">
    <location>
        <begin position="52"/>
        <end position="328"/>
    </location>
</feature>
<gene>
    <name evidence="5" type="ORF">FB461_1722</name>
</gene>
<dbReference type="AlphaFoldDB" id="A0A542ZP42"/>
<keyword evidence="2" id="KW-0560">Oxidoreductase</keyword>
<evidence type="ECO:0000313" key="6">
    <source>
        <dbReference type="Proteomes" id="UP000315389"/>
    </source>
</evidence>
<dbReference type="GO" id="GO:0016624">
    <property type="term" value="F:oxidoreductase activity, acting on the aldehyde or oxo group of donors, disulfide as acceptor"/>
    <property type="evidence" value="ECO:0007669"/>
    <property type="project" value="InterPro"/>
</dbReference>
<dbReference type="InterPro" id="IPR029061">
    <property type="entry name" value="THDP-binding"/>
</dbReference>
<evidence type="ECO:0000256" key="3">
    <source>
        <dbReference type="ARBA" id="ARBA00023052"/>
    </source>
</evidence>
<dbReference type="NCBIfam" id="TIGR03181">
    <property type="entry name" value="PDH_E1_alph_x"/>
    <property type="match status" value="1"/>
</dbReference>
<dbReference type="PANTHER" id="PTHR43380">
    <property type="entry name" value="2-OXOISOVALERATE DEHYDROGENASE SUBUNIT ALPHA, MITOCHONDRIAL"/>
    <property type="match status" value="1"/>
</dbReference>
<dbReference type="Pfam" id="PF00676">
    <property type="entry name" value="E1_dh"/>
    <property type="match status" value="1"/>
</dbReference>
<dbReference type="InterPro" id="IPR050771">
    <property type="entry name" value="Alpha-ketoacid_DH_E1_comp"/>
</dbReference>
<protein>
    <submittedName>
        <fullName evidence="5">Pyruvate dehydrogenase E1 component alpha subunit</fullName>
    </submittedName>
</protein>
<comment type="cofactor">
    <cofactor evidence="1">
        <name>thiamine diphosphate</name>
        <dbReference type="ChEBI" id="CHEBI:58937"/>
    </cofactor>
</comment>
<dbReference type="GO" id="GO:0000287">
    <property type="term" value="F:magnesium ion binding"/>
    <property type="evidence" value="ECO:0007669"/>
    <property type="project" value="UniProtKB-ARBA"/>
</dbReference>
<dbReference type="EMBL" id="VFOS01000002">
    <property type="protein sequence ID" value="TQL62087.1"/>
    <property type="molecule type" value="Genomic_DNA"/>
</dbReference>
<dbReference type="InterPro" id="IPR017596">
    <property type="entry name" value="PdhA/BkdA"/>
</dbReference>
<organism evidence="5 6">
    <name type="scientific">Rarobacter faecitabidus</name>
    <dbReference type="NCBI Taxonomy" id="13243"/>
    <lineage>
        <taxon>Bacteria</taxon>
        <taxon>Bacillati</taxon>
        <taxon>Actinomycetota</taxon>
        <taxon>Actinomycetes</taxon>
        <taxon>Micrococcales</taxon>
        <taxon>Rarobacteraceae</taxon>
        <taxon>Rarobacter</taxon>
    </lineage>
</organism>
<sequence length="382" mass="42011">MPAAPWQPSALTAEPLVQLVDKDGNRRVDDLSAPYEALASALDGDALRAFYRDMSLTRRFDEEATSLQRQGELALFTQSKGQEAAQIGSARAMRPQDWVFPAYREHGVLLVRGVPLRQELHLFRGIDHGGWDTEKHRVHLNTLVIGSHALHATGYAMGMSRDGLVGTGDPTKDEAVTVYFGDGATSQGDVSEAFNFAAVNQAPVVFFCQNNQWAISVPGDLQYRGPLSKRGEGFGVPGVRVDGNDALAVYAVTKTALDTARAGGGPTLIEAVTFRRGAHTTSDDPTRYRSEVEEKYWAERDPIDRIVALLKAEGAWSGSFAARVQEEGDEFADELRTYVRSLGRPDPMTMFDNVYATPHAINEGEREWMRQYEAGFKKGGSR</sequence>
<dbReference type="Gene3D" id="3.40.50.970">
    <property type="match status" value="1"/>
</dbReference>
<dbReference type="GO" id="GO:0009083">
    <property type="term" value="P:branched-chain amino acid catabolic process"/>
    <property type="evidence" value="ECO:0007669"/>
    <property type="project" value="TreeGrafter"/>
</dbReference>
<keyword evidence="5" id="KW-0670">Pyruvate</keyword>
<reference evidence="5 6" key="1">
    <citation type="submission" date="2019-06" db="EMBL/GenBank/DDBJ databases">
        <title>Sequencing the genomes of 1000 actinobacteria strains.</title>
        <authorList>
            <person name="Klenk H.-P."/>
        </authorList>
    </citation>
    <scope>NUCLEOTIDE SEQUENCE [LARGE SCALE GENOMIC DNA]</scope>
    <source>
        <strain evidence="5 6">DSM 4813</strain>
    </source>
</reference>
<dbReference type="RefSeq" id="WP_142121057.1">
    <property type="nucleotide sequence ID" value="NZ_BAAASV010000002.1"/>
</dbReference>
<dbReference type="PANTHER" id="PTHR43380:SF1">
    <property type="entry name" value="2-OXOISOVALERATE DEHYDROGENASE SUBUNIT ALPHA, MITOCHONDRIAL"/>
    <property type="match status" value="1"/>
</dbReference>
<dbReference type="SUPFAM" id="SSF52518">
    <property type="entry name" value="Thiamin diphosphate-binding fold (THDP-binding)"/>
    <property type="match status" value="1"/>
</dbReference>
<dbReference type="Proteomes" id="UP000315389">
    <property type="component" value="Unassembled WGS sequence"/>
</dbReference>
<keyword evidence="3" id="KW-0786">Thiamine pyrophosphate</keyword>
<dbReference type="OrthoDB" id="9766715at2"/>
<comment type="caution">
    <text evidence="5">The sequence shown here is derived from an EMBL/GenBank/DDBJ whole genome shotgun (WGS) entry which is preliminary data.</text>
</comment>
<evidence type="ECO:0000256" key="1">
    <source>
        <dbReference type="ARBA" id="ARBA00001964"/>
    </source>
</evidence>
<evidence type="ECO:0000313" key="5">
    <source>
        <dbReference type="EMBL" id="TQL62087.1"/>
    </source>
</evidence>
<dbReference type="CDD" id="cd02000">
    <property type="entry name" value="TPP_E1_PDC_ADC_BCADC"/>
    <property type="match status" value="1"/>
</dbReference>
<dbReference type="InterPro" id="IPR001017">
    <property type="entry name" value="DH_E1"/>
</dbReference>
<proteinExistence type="predicted"/>
<evidence type="ECO:0000256" key="2">
    <source>
        <dbReference type="ARBA" id="ARBA00023002"/>
    </source>
</evidence>
<evidence type="ECO:0000259" key="4">
    <source>
        <dbReference type="Pfam" id="PF00676"/>
    </source>
</evidence>
<accession>A0A542ZP42</accession>
<name>A0A542ZP42_RARFA</name>